<dbReference type="AlphaFoldDB" id="A0A9D1CHA6"/>
<proteinExistence type="predicted"/>
<evidence type="ECO:0000313" key="2">
    <source>
        <dbReference type="Proteomes" id="UP000886879"/>
    </source>
</evidence>
<dbReference type="Proteomes" id="UP000886879">
    <property type="component" value="Unassembled WGS sequence"/>
</dbReference>
<dbReference type="EMBL" id="DVFO01000087">
    <property type="protein sequence ID" value="HIQ61520.1"/>
    <property type="molecule type" value="Genomic_DNA"/>
</dbReference>
<accession>A0A9D1CHA6</accession>
<sequence length="61" mass="7358">MNEVERDVGLALLMRLRQRKLLSEEHYRAACCSQFFDRRSFTQYARDTPNEVMEVDQHDDH</sequence>
<reference evidence="1" key="2">
    <citation type="journal article" date="2021" name="PeerJ">
        <title>Extensive microbial diversity within the chicken gut microbiome revealed by metagenomics and culture.</title>
        <authorList>
            <person name="Gilroy R."/>
            <person name="Ravi A."/>
            <person name="Getino M."/>
            <person name="Pursley I."/>
            <person name="Horton D.L."/>
            <person name="Alikhan N.F."/>
            <person name="Baker D."/>
            <person name="Gharbi K."/>
            <person name="Hall N."/>
            <person name="Watson M."/>
            <person name="Adriaenssens E.M."/>
            <person name="Foster-Nyarko E."/>
            <person name="Jarju S."/>
            <person name="Secka A."/>
            <person name="Antonio M."/>
            <person name="Oren A."/>
            <person name="Chaudhuri R.R."/>
            <person name="La Ragione R."/>
            <person name="Hildebrand F."/>
            <person name="Pallen M.J."/>
        </authorList>
    </citation>
    <scope>NUCLEOTIDE SEQUENCE</scope>
    <source>
        <strain evidence="1">ChiGjej2B2-12916</strain>
    </source>
</reference>
<evidence type="ECO:0000313" key="1">
    <source>
        <dbReference type="EMBL" id="HIQ61520.1"/>
    </source>
</evidence>
<organism evidence="1 2">
    <name type="scientific">Candidatus Enterenecus faecium</name>
    <dbReference type="NCBI Taxonomy" id="2840780"/>
    <lineage>
        <taxon>Bacteria</taxon>
        <taxon>Bacillati</taxon>
        <taxon>Bacillota</taxon>
        <taxon>Clostridia</taxon>
        <taxon>Eubacteriales</taxon>
        <taxon>Candidatus Enterenecus</taxon>
    </lineage>
</organism>
<gene>
    <name evidence="1" type="ORF">IAD31_08030</name>
</gene>
<reference evidence="1" key="1">
    <citation type="submission" date="2020-10" db="EMBL/GenBank/DDBJ databases">
        <authorList>
            <person name="Gilroy R."/>
        </authorList>
    </citation>
    <scope>NUCLEOTIDE SEQUENCE</scope>
    <source>
        <strain evidence="1">ChiGjej2B2-12916</strain>
    </source>
</reference>
<comment type="caution">
    <text evidence="1">The sequence shown here is derived from an EMBL/GenBank/DDBJ whole genome shotgun (WGS) entry which is preliminary data.</text>
</comment>
<protein>
    <submittedName>
        <fullName evidence="1">Uncharacterized protein</fullName>
    </submittedName>
</protein>
<name>A0A9D1CHA6_9FIRM</name>